<name>A0A2S7WU09_9FLAO</name>
<evidence type="ECO:0008006" key="3">
    <source>
        <dbReference type="Google" id="ProtNLM"/>
    </source>
</evidence>
<gene>
    <name evidence="1" type="ORF">BTO18_17200</name>
</gene>
<dbReference type="OrthoDB" id="1201484at2"/>
<organism evidence="1 2">
    <name type="scientific">Polaribacter porphyrae</name>
    <dbReference type="NCBI Taxonomy" id="1137780"/>
    <lineage>
        <taxon>Bacteria</taxon>
        <taxon>Pseudomonadati</taxon>
        <taxon>Bacteroidota</taxon>
        <taxon>Flavobacteriia</taxon>
        <taxon>Flavobacteriales</taxon>
        <taxon>Flavobacteriaceae</taxon>
    </lineage>
</organism>
<reference evidence="1 2" key="1">
    <citation type="submission" date="2016-12" db="EMBL/GenBank/DDBJ databases">
        <title>Trade-off between light-utilization and light-protection in marine flavobacteria.</title>
        <authorList>
            <person name="Kumagai Y."/>
            <person name="Yoshizawa S."/>
            <person name="Kogure K."/>
            <person name="Iwasaki W."/>
        </authorList>
    </citation>
    <scope>NUCLEOTIDE SEQUENCE [LARGE SCALE GENOMIC DNA]</scope>
    <source>
        <strain evidence="1 2">NBRC 108759</strain>
    </source>
</reference>
<dbReference type="EMBL" id="MSCN01000001">
    <property type="protein sequence ID" value="PQJ80802.1"/>
    <property type="molecule type" value="Genomic_DNA"/>
</dbReference>
<sequence length="190" mass="22150">MKALVLKSKQLLLTFSSLEKNHKLLTYISLLILTTSTYFLRNNSEILKIKFAALKERNRGVKQSMLIFNKNYESFPLPVWQKVKRGEQFILQYVNNAFVEQFGHSFDNDRYNLIGKNNFEAFPKKIAQKYYENDIVVSISGGSVESFPQFVDKNGITQNIKVLKWREIIKNKDTLVYGMVKEVLPLKTNQ</sequence>
<keyword evidence="2" id="KW-1185">Reference proteome</keyword>
<evidence type="ECO:0000313" key="2">
    <source>
        <dbReference type="Proteomes" id="UP000238882"/>
    </source>
</evidence>
<dbReference type="Proteomes" id="UP000238882">
    <property type="component" value="Unassembled WGS sequence"/>
</dbReference>
<proteinExistence type="predicted"/>
<evidence type="ECO:0000313" key="1">
    <source>
        <dbReference type="EMBL" id="PQJ80802.1"/>
    </source>
</evidence>
<dbReference type="RefSeq" id="WP_105017409.1">
    <property type="nucleotide sequence ID" value="NZ_MSCN01000001.1"/>
</dbReference>
<comment type="caution">
    <text evidence="1">The sequence shown here is derived from an EMBL/GenBank/DDBJ whole genome shotgun (WGS) entry which is preliminary data.</text>
</comment>
<dbReference type="AlphaFoldDB" id="A0A2S7WU09"/>
<accession>A0A2S7WU09</accession>
<protein>
    <recommendedName>
        <fullName evidence="3">PAS domain-containing protein</fullName>
    </recommendedName>
</protein>